<dbReference type="SUPFAM" id="SSF57997">
    <property type="entry name" value="Tropomyosin"/>
    <property type="match status" value="1"/>
</dbReference>
<dbReference type="InterPro" id="IPR000315">
    <property type="entry name" value="Znf_B-box"/>
</dbReference>
<protein>
    <submittedName>
        <fullName evidence="4">E3 ubiquitin-protein ligase TRIM39</fullName>
    </submittedName>
</protein>
<keyword evidence="1" id="KW-0862">Zinc</keyword>
<dbReference type="SUPFAM" id="SSF57845">
    <property type="entry name" value="B-box zinc-binding domain"/>
    <property type="match status" value="1"/>
</dbReference>
<evidence type="ECO:0000256" key="2">
    <source>
        <dbReference type="SAM" id="Coils"/>
    </source>
</evidence>
<dbReference type="Proteomes" id="UP001152320">
    <property type="component" value="Chromosome 21"/>
</dbReference>
<dbReference type="PANTHER" id="PTHR25462">
    <property type="entry name" value="BONUS, ISOFORM C-RELATED"/>
    <property type="match status" value="1"/>
</dbReference>
<dbReference type="Gene3D" id="1.20.5.1700">
    <property type="match status" value="1"/>
</dbReference>
<sequence length="309" mass="36255">MVGSDSYILCPTCRTEVCLPRSGRVEDFTTNYELMNFTSDHPVMDQNRWKRKVLPIKRRRVDTGDEKCQCYQHKKLMEFYCETCKKQVCDQCLLGDHNIRQHRIVSASDVAANLSDQLQRLTEELQCLEQDKKNVRDKIPAAKKDCQKEKQRLKNVVDDYRQTRTQQLLRATDEIHNKIHEKQQEIQQLEEAADEMQKKIQQLRGDADEMCNEIDKKAAACERTYDGLQQRYSRLTPLHYQIQGKCIDLDQNFQQHDLTRAGEVQQVYQDFQLLKSCTDSLQTDFQSNSIGLSINEAKYEILGIRLRKL</sequence>
<dbReference type="GO" id="GO:0008270">
    <property type="term" value="F:zinc ion binding"/>
    <property type="evidence" value="ECO:0007669"/>
    <property type="project" value="UniProtKB-KW"/>
</dbReference>
<reference evidence="4" key="1">
    <citation type="submission" date="2021-10" db="EMBL/GenBank/DDBJ databases">
        <title>Tropical sea cucumber genome reveals ecological adaptation and Cuvierian tubules defense mechanism.</title>
        <authorList>
            <person name="Chen T."/>
        </authorList>
    </citation>
    <scope>NUCLEOTIDE SEQUENCE</scope>
    <source>
        <strain evidence="4">Nanhai2018</strain>
        <tissue evidence="4">Muscle</tissue>
    </source>
</reference>
<evidence type="ECO:0000256" key="1">
    <source>
        <dbReference type="PROSITE-ProRule" id="PRU00024"/>
    </source>
</evidence>
<gene>
    <name evidence="4" type="ORF">HOLleu_39610</name>
</gene>
<comment type="caution">
    <text evidence="4">The sequence shown here is derived from an EMBL/GenBank/DDBJ whole genome shotgun (WGS) entry which is preliminary data.</text>
</comment>
<name>A0A9Q0YIL9_HOLLE</name>
<dbReference type="EMBL" id="JAIZAY010000021">
    <property type="protein sequence ID" value="KAJ8022196.1"/>
    <property type="molecule type" value="Genomic_DNA"/>
</dbReference>
<dbReference type="Pfam" id="PF00643">
    <property type="entry name" value="zf-B_box"/>
    <property type="match status" value="1"/>
</dbReference>
<feature type="coiled-coil region" evidence="2">
    <location>
        <begin position="104"/>
        <end position="231"/>
    </location>
</feature>
<proteinExistence type="predicted"/>
<organism evidence="4 5">
    <name type="scientific">Holothuria leucospilota</name>
    <name type="common">Black long sea cucumber</name>
    <name type="synonym">Mertensiothuria leucospilota</name>
    <dbReference type="NCBI Taxonomy" id="206669"/>
    <lineage>
        <taxon>Eukaryota</taxon>
        <taxon>Metazoa</taxon>
        <taxon>Echinodermata</taxon>
        <taxon>Eleutherozoa</taxon>
        <taxon>Echinozoa</taxon>
        <taxon>Holothuroidea</taxon>
        <taxon>Aspidochirotacea</taxon>
        <taxon>Aspidochirotida</taxon>
        <taxon>Holothuriidae</taxon>
        <taxon>Holothuria</taxon>
    </lineage>
</organism>
<dbReference type="PANTHER" id="PTHR25462:SF296">
    <property type="entry name" value="MEIOTIC P26, ISOFORM F"/>
    <property type="match status" value="1"/>
</dbReference>
<keyword evidence="5" id="KW-1185">Reference proteome</keyword>
<accession>A0A9Q0YIL9</accession>
<dbReference type="AlphaFoldDB" id="A0A9Q0YIL9"/>
<evidence type="ECO:0000259" key="3">
    <source>
        <dbReference type="PROSITE" id="PS50119"/>
    </source>
</evidence>
<dbReference type="InterPro" id="IPR047153">
    <property type="entry name" value="TRIM45/56/19-like"/>
</dbReference>
<keyword evidence="2" id="KW-0175">Coiled coil</keyword>
<evidence type="ECO:0000313" key="4">
    <source>
        <dbReference type="EMBL" id="KAJ8022196.1"/>
    </source>
</evidence>
<feature type="domain" description="B box-type" evidence="3">
    <location>
        <begin position="65"/>
        <end position="107"/>
    </location>
</feature>
<evidence type="ECO:0000313" key="5">
    <source>
        <dbReference type="Proteomes" id="UP001152320"/>
    </source>
</evidence>
<keyword evidence="1" id="KW-0479">Metal-binding</keyword>
<dbReference type="Gene3D" id="3.30.160.60">
    <property type="entry name" value="Classic Zinc Finger"/>
    <property type="match status" value="1"/>
</dbReference>
<dbReference type="PROSITE" id="PS50119">
    <property type="entry name" value="ZF_BBOX"/>
    <property type="match status" value="1"/>
</dbReference>
<keyword evidence="1" id="KW-0863">Zinc-finger</keyword>
<dbReference type="OrthoDB" id="5800423at2759"/>